<dbReference type="AlphaFoldDB" id="S4XVS7"/>
<reference evidence="1 2" key="1">
    <citation type="journal article" date="2013" name="Sci. Rep.">
        <title>Extraordinary expansion of a Sorangium cellulosum genome from an alkaline milieu.</title>
        <authorList>
            <person name="Han K."/>
            <person name="Li Z.F."/>
            <person name="Peng R."/>
            <person name="Zhu L.P."/>
            <person name="Zhou T."/>
            <person name="Wang L.G."/>
            <person name="Li S.G."/>
            <person name="Zhang X.B."/>
            <person name="Hu W."/>
            <person name="Wu Z.H."/>
            <person name="Qin N."/>
            <person name="Li Y.Z."/>
        </authorList>
    </citation>
    <scope>NUCLEOTIDE SEQUENCE [LARGE SCALE GENOMIC DNA]</scope>
    <source>
        <strain evidence="1 2">So0157-2</strain>
    </source>
</reference>
<dbReference type="STRING" id="1254432.SCE1572_19240"/>
<dbReference type="HOGENOM" id="CLU_1119593_0_0_7"/>
<proteinExistence type="predicted"/>
<gene>
    <name evidence="1" type="ORF">SCE1572_19240</name>
</gene>
<sequence length="248" mass="26076">MANKGIGKALMAGGALVGAPEKDTLCKAFENASNEWCKLSPDQRKQQSFNDYFFKHLNDPKSVPGGGALASQMSREVPGIMGRGRNFAGWAQNLAAQGASAGPAGNLASAMLSAAGAATLGVSGAAAVPHGAQDAARFASRNAFWNHLGVNPNIWQQIRQARAKNQRLTGAMWQAIKKATHRPVFADAVYKNRVMELKAPGDRLTDAQAKDAQAMSGGNDPYVVSCKACGLRCASRCPKSLPIKKAAP</sequence>
<organism evidence="1 2">
    <name type="scientific">Sorangium cellulosum So0157-2</name>
    <dbReference type="NCBI Taxonomy" id="1254432"/>
    <lineage>
        <taxon>Bacteria</taxon>
        <taxon>Pseudomonadati</taxon>
        <taxon>Myxococcota</taxon>
        <taxon>Polyangia</taxon>
        <taxon>Polyangiales</taxon>
        <taxon>Polyangiaceae</taxon>
        <taxon>Sorangium</taxon>
    </lineage>
</organism>
<dbReference type="PATRIC" id="fig|1254432.3.peg.4354"/>
<protein>
    <submittedName>
        <fullName evidence="1">Uncharacterized protein</fullName>
    </submittedName>
</protein>
<evidence type="ECO:0000313" key="2">
    <source>
        <dbReference type="Proteomes" id="UP000014803"/>
    </source>
</evidence>
<dbReference type="KEGG" id="scu:SCE1572_19240"/>
<name>S4XVS7_SORCE</name>
<dbReference type="Proteomes" id="UP000014803">
    <property type="component" value="Chromosome"/>
</dbReference>
<accession>S4XVS7</accession>
<evidence type="ECO:0000313" key="1">
    <source>
        <dbReference type="EMBL" id="AGP36436.1"/>
    </source>
</evidence>
<dbReference type="EMBL" id="CP003969">
    <property type="protein sequence ID" value="AGP36436.1"/>
    <property type="molecule type" value="Genomic_DNA"/>
</dbReference>